<evidence type="ECO:0000313" key="2">
    <source>
        <dbReference type="Proteomes" id="UP000198251"/>
    </source>
</evidence>
<name>A0A1C5GEM2_MICEH</name>
<protein>
    <submittedName>
        <fullName evidence="1">Uncharacterized protein</fullName>
    </submittedName>
</protein>
<evidence type="ECO:0000313" key="1">
    <source>
        <dbReference type="EMBL" id="SCG18274.1"/>
    </source>
</evidence>
<proteinExistence type="predicted"/>
<sequence length="148" mass="16453">MELPPGVDVPAFYSYYESPVKIVGTGEGAVAAWRLSKDTGGWVEADRLVGILLSGESDEVEELTREEFIQLTEHDRGYYLRGEGPVFALYETVRAIQDEVARERRYPTPTELALITGIQRRTFVMFEEQLQQSGDPAADPGLGAENQA</sequence>
<organism evidence="1 2">
    <name type="scientific">Micromonospora echinofusca</name>
    <dbReference type="NCBI Taxonomy" id="47858"/>
    <lineage>
        <taxon>Bacteria</taxon>
        <taxon>Bacillati</taxon>
        <taxon>Actinomycetota</taxon>
        <taxon>Actinomycetes</taxon>
        <taxon>Micromonosporales</taxon>
        <taxon>Micromonosporaceae</taxon>
        <taxon>Micromonospora</taxon>
    </lineage>
</organism>
<reference evidence="1 2" key="1">
    <citation type="submission" date="2016-06" db="EMBL/GenBank/DDBJ databases">
        <authorList>
            <person name="Kjaerup R.B."/>
            <person name="Dalgaard T.S."/>
            <person name="Juul-Madsen H.R."/>
        </authorList>
    </citation>
    <scope>NUCLEOTIDE SEQUENCE [LARGE SCALE GENOMIC DNA]</scope>
    <source>
        <strain evidence="1 2">DSM 43913</strain>
    </source>
</reference>
<gene>
    <name evidence="1" type="ORF">GA0070610_4616</name>
</gene>
<dbReference type="EMBL" id="LT607733">
    <property type="protein sequence ID" value="SCG18274.1"/>
    <property type="molecule type" value="Genomic_DNA"/>
</dbReference>
<keyword evidence="2" id="KW-1185">Reference proteome</keyword>
<dbReference type="AlphaFoldDB" id="A0A1C5GEM2"/>
<dbReference type="Proteomes" id="UP000198251">
    <property type="component" value="Chromosome I"/>
</dbReference>
<accession>A0A1C5GEM2</accession>